<dbReference type="SUPFAM" id="SSF51735">
    <property type="entry name" value="NAD(P)-binding Rossmann-fold domains"/>
    <property type="match status" value="1"/>
</dbReference>
<dbReference type="SUPFAM" id="SSF55347">
    <property type="entry name" value="Glyceraldehyde-3-phosphate dehydrogenase-like, C-terminal domain"/>
    <property type="match status" value="1"/>
</dbReference>
<dbReference type="Pfam" id="PF01408">
    <property type="entry name" value="GFO_IDH_MocA"/>
    <property type="match status" value="1"/>
</dbReference>
<dbReference type="InterPro" id="IPR051450">
    <property type="entry name" value="Gfo/Idh/MocA_Oxidoreductases"/>
</dbReference>
<feature type="non-terminal residue" evidence="3">
    <location>
        <position position="1"/>
    </location>
</feature>
<evidence type="ECO:0000259" key="1">
    <source>
        <dbReference type="Pfam" id="PF01408"/>
    </source>
</evidence>
<dbReference type="PANTHER" id="PTHR43377:SF1">
    <property type="entry name" value="BILIVERDIN REDUCTASE A"/>
    <property type="match status" value="1"/>
</dbReference>
<protein>
    <recommendedName>
        <fullName evidence="4">Gfo/Idh/MocA-like oxidoreductase N-terminal domain-containing protein</fullName>
    </recommendedName>
</protein>
<feature type="domain" description="Gfo/Idh/MocA-like oxidoreductase N-terminal" evidence="1">
    <location>
        <begin position="3"/>
        <end position="94"/>
    </location>
</feature>
<evidence type="ECO:0000259" key="2">
    <source>
        <dbReference type="Pfam" id="PF02894"/>
    </source>
</evidence>
<dbReference type="InterPro" id="IPR004104">
    <property type="entry name" value="Gfo/Idh/MocA-like_OxRdtase_C"/>
</dbReference>
<reference evidence="3" key="1">
    <citation type="submission" date="2018-05" db="EMBL/GenBank/DDBJ databases">
        <authorList>
            <person name="Lanie J.A."/>
            <person name="Ng W.-L."/>
            <person name="Kazmierczak K.M."/>
            <person name="Andrzejewski T.M."/>
            <person name="Davidsen T.M."/>
            <person name="Wayne K.J."/>
            <person name="Tettelin H."/>
            <person name="Glass J.I."/>
            <person name="Rusch D."/>
            <person name="Podicherti R."/>
            <person name="Tsui H.-C.T."/>
            <person name="Winkler M.E."/>
        </authorList>
    </citation>
    <scope>NUCLEOTIDE SEQUENCE</scope>
</reference>
<dbReference type="EMBL" id="UINC01030803">
    <property type="protein sequence ID" value="SVB15783.1"/>
    <property type="molecule type" value="Genomic_DNA"/>
</dbReference>
<dbReference type="Gene3D" id="3.40.50.720">
    <property type="entry name" value="NAD(P)-binding Rossmann-like Domain"/>
    <property type="match status" value="1"/>
</dbReference>
<dbReference type="GO" id="GO:0000166">
    <property type="term" value="F:nucleotide binding"/>
    <property type="evidence" value="ECO:0007669"/>
    <property type="project" value="InterPro"/>
</dbReference>
<gene>
    <name evidence="3" type="ORF">METZ01_LOCUS168637</name>
</gene>
<dbReference type="AlphaFoldDB" id="A0A382BRT7"/>
<feature type="domain" description="Gfo/Idh/MocA-like oxidoreductase C-terminal" evidence="2">
    <location>
        <begin position="134"/>
        <end position="282"/>
    </location>
</feature>
<name>A0A382BRT7_9ZZZZ</name>
<evidence type="ECO:0000313" key="3">
    <source>
        <dbReference type="EMBL" id="SVB15783.1"/>
    </source>
</evidence>
<dbReference type="Pfam" id="PF02894">
    <property type="entry name" value="GFO_IDH_MocA_C"/>
    <property type="match status" value="1"/>
</dbReference>
<evidence type="ECO:0008006" key="4">
    <source>
        <dbReference type="Google" id="ProtNLM"/>
    </source>
</evidence>
<sequence length="296" mass="32562">KGVDLVAVVDSDEERRTAAATAFECQPFSSFSQLPQIDAAVVAVPTALHAEVGRALMERGVHCLVEKPLALDRAQAQILIDAADSANVVLQVGHIERFNPAVRQLEICLEGEQVLVANARRMSGVSARVGDIDVVMDLMVHDLDVILYLMGNQVEDTIAVGIDGAHGFDHVTALVSFEGGSMASLTASRITQNQIRKLEVTTKEDFYSVDYSNQELLIFRQGRVDNDGMAEGRYVLDVDTRRVFVRRTEPLVSELEHFMDVIRGDCENEVDGRQGLNALNLVWDIQEKLGRSTTTP</sequence>
<dbReference type="InterPro" id="IPR000683">
    <property type="entry name" value="Gfo/Idh/MocA-like_OxRdtase_N"/>
</dbReference>
<dbReference type="InterPro" id="IPR036291">
    <property type="entry name" value="NAD(P)-bd_dom_sf"/>
</dbReference>
<proteinExistence type="predicted"/>
<organism evidence="3">
    <name type="scientific">marine metagenome</name>
    <dbReference type="NCBI Taxonomy" id="408172"/>
    <lineage>
        <taxon>unclassified sequences</taxon>
        <taxon>metagenomes</taxon>
        <taxon>ecological metagenomes</taxon>
    </lineage>
</organism>
<accession>A0A382BRT7</accession>
<dbReference type="Gene3D" id="3.30.360.10">
    <property type="entry name" value="Dihydrodipicolinate Reductase, domain 2"/>
    <property type="match status" value="1"/>
</dbReference>
<dbReference type="PANTHER" id="PTHR43377">
    <property type="entry name" value="BILIVERDIN REDUCTASE A"/>
    <property type="match status" value="1"/>
</dbReference>